<keyword evidence="1" id="KW-0812">Transmembrane</keyword>
<keyword evidence="1" id="KW-1133">Transmembrane helix</keyword>
<name>A0AAV8PVZ4_ENSVE</name>
<evidence type="ECO:0000313" key="2">
    <source>
        <dbReference type="EMBL" id="KAJ8459712.1"/>
    </source>
</evidence>
<evidence type="ECO:0000313" key="3">
    <source>
        <dbReference type="Proteomes" id="UP001222027"/>
    </source>
</evidence>
<keyword evidence="1" id="KW-0472">Membrane</keyword>
<sequence length="110" mass="12548">MSSHGVEFDLCKLLAEDMMSSIVGPFPWYLFLWTFWLDSEPIDTKRYLKETCKPKCVSFTRISGKLEPTITRHVLRESKKMRLGISIVPGNILITGCVSTTVLCQKFLTS</sequence>
<organism evidence="2 3">
    <name type="scientific">Ensete ventricosum</name>
    <name type="common">Abyssinian banana</name>
    <name type="synonym">Musa ensete</name>
    <dbReference type="NCBI Taxonomy" id="4639"/>
    <lineage>
        <taxon>Eukaryota</taxon>
        <taxon>Viridiplantae</taxon>
        <taxon>Streptophyta</taxon>
        <taxon>Embryophyta</taxon>
        <taxon>Tracheophyta</taxon>
        <taxon>Spermatophyta</taxon>
        <taxon>Magnoliopsida</taxon>
        <taxon>Liliopsida</taxon>
        <taxon>Zingiberales</taxon>
        <taxon>Musaceae</taxon>
        <taxon>Ensete</taxon>
    </lineage>
</organism>
<accession>A0AAV8PVZ4</accession>
<proteinExistence type="predicted"/>
<dbReference type="AlphaFoldDB" id="A0AAV8PVZ4"/>
<reference evidence="2 3" key="1">
    <citation type="submission" date="2022-12" db="EMBL/GenBank/DDBJ databases">
        <title>Chromosome-scale assembly of the Ensete ventricosum genome.</title>
        <authorList>
            <person name="Dussert Y."/>
            <person name="Stocks J."/>
            <person name="Wendawek A."/>
            <person name="Woldeyes F."/>
            <person name="Nichols R.A."/>
            <person name="Borrell J.S."/>
        </authorList>
    </citation>
    <scope>NUCLEOTIDE SEQUENCE [LARGE SCALE GENOMIC DNA]</scope>
    <source>
        <strain evidence="3">cv. Maze</strain>
        <tissue evidence="2">Seeds</tissue>
    </source>
</reference>
<comment type="caution">
    <text evidence="2">The sequence shown here is derived from an EMBL/GenBank/DDBJ whole genome shotgun (WGS) entry which is preliminary data.</text>
</comment>
<dbReference type="Proteomes" id="UP001222027">
    <property type="component" value="Unassembled WGS sequence"/>
</dbReference>
<evidence type="ECO:0000256" key="1">
    <source>
        <dbReference type="SAM" id="Phobius"/>
    </source>
</evidence>
<protein>
    <submittedName>
        <fullName evidence="2">Uncharacterized protein</fullName>
    </submittedName>
</protein>
<feature type="transmembrane region" description="Helical" evidence="1">
    <location>
        <begin position="83"/>
        <end position="108"/>
    </location>
</feature>
<keyword evidence="3" id="KW-1185">Reference proteome</keyword>
<gene>
    <name evidence="2" type="ORF">OPV22_032638</name>
</gene>
<feature type="transmembrane region" description="Helical" evidence="1">
    <location>
        <begin position="18"/>
        <end position="37"/>
    </location>
</feature>
<dbReference type="EMBL" id="JAQQAF010000009">
    <property type="protein sequence ID" value="KAJ8459712.1"/>
    <property type="molecule type" value="Genomic_DNA"/>
</dbReference>